<feature type="transmembrane region" description="Helical" evidence="9">
    <location>
        <begin position="88"/>
        <end position="109"/>
    </location>
</feature>
<dbReference type="GO" id="GO:0005886">
    <property type="term" value="C:plasma membrane"/>
    <property type="evidence" value="ECO:0007669"/>
    <property type="project" value="UniProtKB-SubCell"/>
</dbReference>
<accession>A6UTR6</accession>
<dbReference type="GeneID" id="5326932"/>
<feature type="transmembrane region" description="Helical" evidence="9">
    <location>
        <begin position="9"/>
        <end position="30"/>
    </location>
</feature>
<evidence type="ECO:0000313" key="12">
    <source>
        <dbReference type="Proteomes" id="UP000001106"/>
    </source>
</evidence>
<dbReference type="KEGG" id="mae:Maeo_0300"/>
<keyword evidence="7 9" id="KW-1133">Transmembrane helix</keyword>
<dbReference type="NCBIfam" id="TIGR02141">
    <property type="entry name" value="modB_ABC"/>
    <property type="match status" value="1"/>
</dbReference>
<evidence type="ECO:0000256" key="3">
    <source>
        <dbReference type="ARBA" id="ARBA00022448"/>
    </source>
</evidence>
<keyword evidence="8 9" id="KW-0472">Membrane</keyword>
<feature type="domain" description="ABC transmembrane type-1" evidence="10">
    <location>
        <begin position="50"/>
        <end position="249"/>
    </location>
</feature>
<protein>
    <submittedName>
        <fullName evidence="11">Molybdate ABC transporter, inner membrane subunit</fullName>
    </submittedName>
</protein>
<comment type="subcellular location">
    <subcellularLocation>
        <location evidence="1 9">Cell membrane</location>
        <topology evidence="1 9">Multi-pass membrane protein</topology>
    </subcellularLocation>
</comment>
<evidence type="ECO:0000259" key="10">
    <source>
        <dbReference type="PROSITE" id="PS50928"/>
    </source>
</evidence>
<comment type="similarity">
    <text evidence="2 9">Belongs to the binding-protein-dependent transport system permease family.</text>
</comment>
<dbReference type="Pfam" id="PF00528">
    <property type="entry name" value="BPD_transp_1"/>
    <property type="match status" value="1"/>
</dbReference>
<keyword evidence="3 9" id="KW-0813">Transport</keyword>
<dbReference type="STRING" id="419665.Maeo_0300"/>
<name>A6UTR6_META3</name>
<dbReference type="InterPro" id="IPR000515">
    <property type="entry name" value="MetI-like"/>
</dbReference>
<evidence type="ECO:0000256" key="8">
    <source>
        <dbReference type="ARBA" id="ARBA00023136"/>
    </source>
</evidence>
<dbReference type="RefSeq" id="WP_011973020.1">
    <property type="nucleotide sequence ID" value="NC_009635.1"/>
</dbReference>
<keyword evidence="4" id="KW-1003">Cell membrane</keyword>
<evidence type="ECO:0000256" key="1">
    <source>
        <dbReference type="ARBA" id="ARBA00004651"/>
    </source>
</evidence>
<keyword evidence="6 9" id="KW-0812">Transmembrane</keyword>
<gene>
    <name evidence="11" type="ordered locus">Maeo_0300</name>
</gene>
<evidence type="ECO:0000313" key="11">
    <source>
        <dbReference type="EMBL" id="ABR55888.1"/>
    </source>
</evidence>
<dbReference type="PANTHER" id="PTHR30183:SF3">
    <property type="entry name" value="MOLYBDENUM TRANSPORT SYSTEM PERMEASE PROTEIN MODB"/>
    <property type="match status" value="1"/>
</dbReference>
<dbReference type="Gene3D" id="1.10.3720.10">
    <property type="entry name" value="MetI-like"/>
    <property type="match status" value="1"/>
</dbReference>
<dbReference type="EMBL" id="CP000743">
    <property type="protein sequence ID" value="ABR55888.1"/>
    <property type="molecule type" value="Genomic_DNA"/>
</dbReference>
<evidence type="ECO:0000256" key="2">
    <source>
        <dbReference type="ARBA" id="ARBA00009306"/>
    </source>
</evidence>
<proteinExistence type="inferred from homology"/>
<feature type="transmembrane region" description="Helical" evidence="9">
    <location>
        <begin position="198"/>
        <end position="219"/>
    </location>
</feature>
<evidence type="ECO:0000256" key="7">
    <source>
        <dbReference type="ARBA" id="ARBA00022989"/>
    </source>
</evidence>
<evidence type="ECO:0000256" key="5">
    <source>
        <dbReference type="ARBA" id="ARBA00022505"/>
    </source>
</evidence>
<dbReference type="AlphaFoldDB" id="A6UTR6"/>
<dbReference type="InterPro" id="IPR011867">
    <property type="entry name" value="ModB_ABC"/>
</dbReference>
<dbReference type="SUPFAM" id="SSF161098">
    <property type="entry name" value="MetI-like"/>
    <property type="match status" value="1"/>
</dbReference>
<evidence type="ECO:0000256" key="4">
    <source>
        <dbReference type="ARBA" id="ARBA00022475"/>
    </source>
</evidence>
<feature type="transmembrane region" description="Helical" evidence="9">
    <location>
        <begin position="50"/>
        <end position="76"/>
    </location>
</feature>
<dbReference type="OrthoDB" id="11163at2157"/>
<dbReference type="InterPro" id="IPR035906">
    <property type="entry name" value="MetI-like_sf"/>
</dbReference>
<feature type="transmembrane region" description="Helical" evidence="9">
    <location>
        <begin position="121"/>
        <end position="146"/>
    </location>
</feature>
<dbReference type="HOGENOM" id="CLU_016047_14_1_2"/>
<organism evidence="11 12">
    <name type="scientific">Methanococcus aeolicus (strain ATCC BAA-1280 / DSM 17508 / OCM 812 / Nankai-3)</name>
    <dbReference type="NCBI Taxonomy" id="419665"/>
    <lineage>
        <taxon>Archaea</taxon>
        <taxon>Methanobacteriati</taxon>
        <taxon>Methanobacteriota</taxon>
        <taxon>Methanomada group</taxon>
        <taxon>Methanococci</taxon>
        <taxon>Methanococcales</taxon>
        <taxon>Methanococcaceae</taxon>
        <taxon>Methanococcus</taxon>
    </lineage>
</organism>
<dbReference type="Proteomes" id="UP000001106">
    <property type="component" value="Chromosome"/>
</dbReference>
<dbReference type="CDD" id="cd06261">
    <property type="entry name" value="TM_PBP2"/>
    <property type="match status" value="1"/>
</dbReference>
<dbReference type="eggNOG" id="arCOG00164">
    <property type="taxonomic scope" value="Archaea"/>
</dbReference>
<evidence type="ECO:0000256" key="6">
    <source>
        <dbReference type="ARBA" id="ARBA00022692"/>
    </source>
</evidence>
<sequence length="274" mass="30261">MKAILFKLLMVFSITGFVVLIILPLLALLINIFSNPSFQSIDYNLVLNPLILSITTSLASTIVSLFIGIPLAYILTYKKFPLKDMLDTIVNLPLVVPPTVAGYLLLITFGRYGLIGHPLHLLGITIMFTTFAIIVAQTFVALPFMIRGVRTSLQEISPSLVDAAKTLGADEYEIFKEIIIPMSKPGIISGTILTYARAVGEFGATVMVCGLLETLPIAIYNNALSGNREVANILALILIIMSFGTLTLFKRISFEKSMKSYRYLKRLLIKIIPW</sequence>
<keyword evidence="12" id="KW-1185">Reference proteome</keyword>
<evidence type="ECO:0000256" key="9">
    <source>
        <dbReference type="RuleBase" id="RU363032"/>
    </source>
</evidence>
<keyword evidence="5" id="KW-0500">Molybdenum</keyword>
<dbReference type="PROSITE" id="PS50928">
    <property type="entry name" value="ABC_TM1"/>
    <property type="match status" value="1"/>
</dbReference>
<reference evidence="11" key="1">
    <citation type="submission" date="2007-06" db="EMBL/GenBank/DDBJ databases">
        <title>Complete sequence of Methanococcus aeolicus Nankai-3.</title>
        <authorList>
            <consortium name="US DOE Joint Genome Institute"/>
            <person name="Copeland A."/>
            <person name="Lucas S."/>
            <person name="Lapidus A."/>
            <person name="Barry K."/>
            <person name="Glavina del Rio T."/>
            <person name="Dalin E."/>
            <person name="Tice H."/>
            <person name="Pitluck S."/>
            <person name="Chain P."/>
            <person name="Malfatti S."/>
            <person name="Shin M."/>
            <person name="Vergez L."/>
            <person name="Schmutz J."/>
            <person name="Larimer F."/>
            <person name="Land M."/>
            <person name="Hauser L."/>
            <person name="Kyrpides N."/>
            <person name="Lykidis A."/>
            <person name="Sieprawska-Lupa M."/>
            <person name="Whitman W.B."/>
            <person name="Richardson P."/>
        </authorList>
    </citation>
    <scope>NUCLEOTIDE SEQUENCE [LARGE SCALE GENOMIC DNA]</scope>
    <source>
        <strain evidence="11">Nankai-3</strain>
    </source>
</reference>
<feature type="transmembrane region" description="Helical" evidence="9">
    <location>
        <begin position="231"/>
        <end position="249"/>
    </location>
</feature>
<dbReference type="PANTHER" id="PTHR30183">
    <property type="entry name" value="MOLYBDENUM TRANSPORT SYSTEM PERMEASE PROTEIN MODB"/>
    <property type="match status" value="1"/>
</dbReference>
<dbReference type="GO" id="GO:0015098">
    <property type="term" value="F:molybdate ion transmembrane transporter activity"/>
    <property type="evidence" value="ECO:0007669"/>
    <property type="project" value="InterPro"/>
</dbReference>